<dbReference type="GO" id="GO:0003858">
    <property type="term" value="F:3-hydroxybutyrate dehydrogenase activity"/>
    <property type="evidence" value="ECO:0007669"/>
    <property type="project" value="InterPro"/>
</dbReference>
<dbReference type="FunFam" id="3.40.50.720:FF:000084">
    <property type="entry name" value="Short-chain dehydrogenase reductase"/>
    <property type="match status" value="1"/>
</dbReference>
<dbReference type="InterPro" id="IPR002347">
    <property type="entry name" value="SDR_fam"/>
</dbReference>
<keyword evidence="3" id="KW-1185">Reference proteome</keyword>
<dbReference type="PROSITE" id="PS00061">
    <property type="entry name" value="ADH_SHORT"/>
    <property type="match status" value="1"/>
</dbReference>
<dbReference type="RefSeq" id="WP_147021939.1">
    <property type="nucleotide sequence ID" value="NZ_BJYU01000063.1"/>
</dbReference>
<dbReference type="NCBIfam" id="NF009093">
    <property type="entry name" value="PRK12429.1"/>
    <property type="match status" value="1"/>
</dbReference>
<protein>
    <submittedName>
        <fullName evidence="2">3-hydroxybutyrate dehydrogenase</fullName>
    </submittedName>
</protein>
<dbReference type="GO" id="GO:0032787">
    <property type="term" value="P:monocarboxylic acid metabolic process"/>
    <property type="evidence" value="ECO:0007669"/>
    <property type="project" value="UniProtKB-ARBA"/>
</dbReference>
<dbReference type="NCBIfam" id="NF005559">
    <property type="entry name" value="PRK07231.1"/>
    <property type="match status" value="1"/>
</dbReference>
<accession>A0A512BWN6</accession>
<reference evidence="2 3" key="1">
    <citation type="submission" date="2019-07" db="EMBL/GenBank/DDBJ databases">
        <title>Whole genome shotgun sequence of Microvirga aerophila NBRC 106136.</title>
        <authorList>
            <person name="Hosoyama A."/>
            <person name="Uohara A."/>
            <person name="Ohji S."/>
            <person name="Ichikawa N."/>
        </authorList>
    </citation>
    <scope>NUCLEOTIDE SEQUENCE [LARGE SCALE GENOMIC DNA]</scope>
    <source>
        <strain evidence="2 3">NBRC 106136</strain>
    </source>
</reference>
<dbReference type="Pfam" id="PF13561">
    <property type="entry name" value="adh_short_C2"/>
    <property type="match status" value="1"/>
</dbReference>
<organism evidence="2 3">
    <name type="scientific">Microvirga aerophila</name>
    <dbReference type="NCBI Taxonomy" id="670291"/>
    <lineage>
        <taxon>Bacteria</taxon>
        <taxon>Pseudomonadati</taxon>
        <taxon>Pseudomonadota</taxon>
        <taxon>Alphaproteobacteria</taxon>
        <taxon>Hyphomicrobiales</taxon>
        <taxon>Methylobacteriaceae</taxon>
        <taxon>Microvirga</taxon>
    </lineage>
</organism>
<dbReference type="NCBIfam" id="TIGR01963">
    <property type="entry name" value="PHB_DH"/>
    <property type="match status" value="1"/>
</dbReference>
<sequence>MNVALTQLATGSASVLDGKVAIITGSTSGIGLGIAHAFASAGASVVINGFGKPEEINTTLEGLQQETGSKAVYSAADMTKPDEIASMVDLALESFGRLDILVNNAGIQHVSPIDQFPVEKWDAVLAINLSSAFHTIRLALPAMRRQGGGRIINIASAHALVASPFKAAYVAAKHGIVGLTKVVALETAEQNITCNAICPGYVFTPLVEAQIEGQARSHGIPREQVIRDVLLVQQPNKRFATVEEIGAFATFLASDAAASITGAALPVDGGWTAH</sequence>
<evidence type="ECO:0000313" key="3">
    <source>
        <dbReference type="Proteomes" id="UP000321085"/>
    </source>
</evidence>
<proteinExistence type="inferred from homology"/>
<gene>
    <name evidence="2" type="primary">bdhA1</name>
    <name evidence="2" type="ORF">MAE02_40670</name>
</gene>
<comment type="caution">
    <text evidence="2">The sequence shown here is derived from an EMBL/GenBank/DDBJ whole genome shotgun (WGS) entry which is preliminary data.</text>
</comment>
<dbReference type="Gene3D" id="3.40.50.720">
    <property type="entry name" value="NAD(P)-binding Rossmann-like Domain"/>
    <property type="match status" value="1"/>
</dbReference>
<dbReference type="InterPro" id="IPR050259">
    <property type="entry name" value="SDR"/>
</dbReference>
<dbReference type="PRINTS" id="PR00080">
    <property type="entry name" value="SDRFAMILY"/>
</dbReference>
<dbReference type="InterPro" id="IPR036291">
    <property type="entry name" value="NAD(P)-bd_dom_sf"/>
</dbReference>
<dbReference type="EMBL" id="BJYU01000063">
    <property type="protein sequence ID" value="GEO16371.1"/>
    <property type="molecule type" value="Genomic_DNA"/>
</dbReference>
<dbReference type="PANTHER" id="PTHR42879:SF2">
    <property type="entry name" value="3-OXOACYL-[ACYL-CARRIER-PROTEIN] REDUCTASE FABG"/>
    <property type="match status" value="1"/>
</dbReference>
<dbReference type="Proteomes" id="UP000321085">
    <property type="component" value="Unassembled WGS sequence"/>
</dbReference>
<dbReference type="InterPro" id="IPR020904">
    <property type="entry name" value="Sc_DH/Rdtase_CS"/>
</dbReference>
<dbReference type="PANTHER" id="PTHR42879">
    <property type="entry name" value="3-OXOACYL-(ACYL-CARRIER-PROTEIN) REDUCTASE"/>
    <property type="match status" value="1"/>
</dbReference>
<comment type="similarity">
    <text evidence="1">Belongs to the short-chain dehydrogenases/reductases (SDR) family.</text>
</comment>
<evidence type="ECO:0000313" key="2">
    <source>
        <dbReference type="EMBL" id="GEO16371.1"/>
    </source>
</evidence>
<dbReference type="PRINTS" id="PR00081">
    <property type="entry name" value="GDHRDH"/>
</dbReference>
<dbReference type="AlphaFoldDB" id="A0A512BWN6"/>
<dbReference type="SUPFAM" id="SSF51735">
    <property type="entry name" value="NAD(P)-binding Rossmann-fold domains"/>
    <property type="match status" value="1"/>
</dbReference>
<dbReference type="InterPro" id="IPR011294">
    <property type="entry name" value="3-OHbutyrate_DH"/>
</dbReference>
<name>A0A512BWN6_9HYPH</name>
<evidence type="ECO:0000256" key="1">
    <source>
        <dbReference type="ARBA" id="ARBA00006484"/>
    </source>
</evidence>